<evidence type="ECO:0000256" key="2">
    <source>
        <dbReference type="ARBA" id="ARBA00022598"/>
    </source>
</evidence>
<dbReference type="PANTHER" id="PTHR43055:SF1">
    <property type="entry name" value="FORMATE-DEPENDENT PHOSPHORIBOSYLGLYCINAMIDE FORMYLTRANSFERASE"/>
    <property type="match status" value="1"/>
</dbReference>
<dbReference type="PANTHER" id="PTHR43055">
    <property type="entry name" value="FORMATE-DEPENDENT PHOSPHORIBOSYLGLYCINAMIDE FORMYLTRANSFERASE"/>
    <property type="match status" value="1"/>
</dbReference>
<evidence type="ECO:0000256" key="1">
    <source>
        <dbReference type="ARBA" id="ARBA00001936"/>
    </source>
</evidence>
<evidence type="ECO:0000313" key="7">
    <source>
        <dbReference type="EMBL" id="BDH79074.1"/>
    </source>
</evidence>
<organism evidence="7 8">
    <name type="scientific">Methanothermobacter tenebrarum</name>
    <dbReference type="NCBI Taxonomy" id="680118"/>
    <lineage>
        <taxon>Archaea</taxon>
        <taxon>Methanobacteriati</taxon>
        <taxon>Methanobacteriota</taxon>
        <taxon>Methanomada group</taxon>
        <taxon>Methanobacteria</taxon>
        <taxon>Methanobacteriales</taxon>
        <taxon>Methanobacteriaceae</taxon>
        <taxon>Methanothermobacter</taxon>
    </lineage>
</organism>
<sequence>MERLLIVGANTRPVAEAAYNLGFKVYSVSYYCPRDFNSYHKRRCILEQEPLKSSGRFHEKFRPSDLKLLAEDFLDEIDKIIILSGGSPEDFPSRKILGNKKTQKIEDKYKLYKRLRGKFKVPETYKLDDIEEAWEIQEQKPEKRFLIKPLTGSGGFGVSPISDYKGKPMGPFILQEFIEGLHLSASVLSTGKDVMTIFTSRQLIDTNIRGWEDNLIYAGNIVPAPYPEIKKVGEDVIKSLSLLGSNGVDMVLSSDGLYVIEVNPRIQGTFECAWLSLGINMLSAHISACEGELINEPQRKKYTIKRIVYAPCKCQVGDLNLPRVYDIPCDGSIIEAGEPLVTLLDSHENLNTLRGNIKDSFEQVIGRLKILKRRPYYTQEY</sequence>
<dbReference type="Gene3D" id="3.30.470.20">
    <property type="entry name" value="ATP-grasp fold, B domain"/>
    <property type="match status" value="1"/>
</dbReference>
<keyword evidence="3 5" id="KW-0547">Nucleotide-binding</keyword>
<feature type="domain" description="ATP-grasp" evidence="6">
    <location>
        <begin position="111"/>
        <end position="290"/>
    </location>
</feature>
<keyword evidence="2" id="KW-0436">Ligase</keyword>
<dbReference type="InterPro" id="IPR016677">
    <property type="entry name" value="UCP016817_carboligase"/>
</dbReference>
<comment type="cofactor">
    <cofactor evidence="1">
        <name>Mn(2+)</name>
        <dbReference type="ChEBI" id="CHEBI:29035"/>
    </cofactor>
</comment>
<dbReference type="PIRSF" id="PIRSF016817">
    <property type="entry name" value="UCP016817_carboligase"/>
    <property type="match status" value="1"/>
</dbReference>
<dbReference type="InterPro" id="IPR011761">
    <property type="entry name" value="ATP-grasp"/>
</dbReference>
<dbReference type="GeneID" id="71964967"/>
<proteinExistence type="predicted"/>
<keyword evidence="8" id="KW-1185">Reference proteome</keyword>
<accession>A0ABN6PDX2</accession>
<dbReference type="SUPFAM" id="SSF56059">
    <property type="entry name" value="Glutathione synthetase ATP-binding domain-like"/>
    <property type="match status" value="1"/>
</dbReference>
<evidence type="ECO:0000256" key="3">
    <source>
        <dbReference type="ARBA" id="ARBA00022741"/>
    </source>
</evidence>
<evidence type="ECO:0000259" key="6">
    <source>
        <dbReference type="PROSITE" id="PS50975"/>
    </source>
</evidence>
<keyword evidence="4 5" id="KW-0067">ATP-binding</keyword>
<dbReference type="PROSITE" id="PS50975">
    <property type="entry name" value="ATP_GRASP"/>
    <property type="match status" value="1"/>
</dbReference>
<dbReference type="PROSITE" id="PS00867">
    <property type="entry name" value="CPSASE_2"/>
    <property type="match status" value="1"/>
</dbReference>
<dbReference type="Pfam" id="PF02655">
    <property type="entry name" value="ATP-grasp_3"/>
    <property type="match status" value="1"/>
</dbReference>
<evidence type="ECO:0000313" key="8">
    <source>
        <dbReference type="Proteomes" id="UP000831817"/>
    </source>
</evidence>
<name>A0ABN6PDX2_9EURY</name>
<gene>
    <name evidence="7" type="ORF">MTTB_04530</name>
</gene>
<dbReference type="InterPro" id="IPR005479">
    <property type="entry name" value="CPAse_ATP-bd"/>
</dbReference>
<dbReference type="InterPro" id="IPR003806">
    <property type="entry name" value="ATP-grasp_PylC-type"/>
</dbReference>
<dbReference type="EMBL" id="AP025698">
    <property type="protein sequence ID" value="BDH79074.1"/>
    <property type="molecule type" value="Genomic_DNA"/>
</dbReference>
<protein>
    <submittedName>
        <fullName evidence="7">ATP-dependent carboligase</fullName>
    </submittedName>
</protein>
<evidence type="ECO:0000256" key="5">
    <source>
        <dbReference type="PROSITE-ProRule" id="PRU00409"/>
    </source>
</evidence>
<dbReference type="Proteomes" id="UP000831817">
    <property type="component" value="Chromosome"/>
</dbReference>
<evidence type="ECO:0000256" key="4">
    <source>
        <dbReference type="ARBA" id="ARBA00022840"/>
    </source>
</evidence>
<reference evidence="7 8" key="1">
    <citation type="submission" date="2022-04" db="EMBL/GenBank/DDBJ databases">
        <title>Complete genome of Methanothermobacter tenebrarum strain RMAS.</title>
        <authorList>
            <person name="Nakamura K."/>
            <person name="Oshima K."/>
            <person name="Hattori M."/>
            <person name="Kamagata Y."/>
            <person name="Takamizawa K."/>
        </authorList>
    </citation>
    <scope>NUCLEOTIDE SEQUENCE [LARGE SCALE GENOMIC DNA]</scope>
    <source>
        <strain evidence="7 8">RMAS</strain>
    </source>
</reference>
<dbReference type="RefSeq" id="WP_248564917.1">
    <property type="nucleotide sequence ID" value="NZ_AP025698.1"/>
</dbReference>